<proteinExistence type="predicted"/>
<sequence>MKTTSHCLVLKSGNAVCGLLFCKAGQEVPNFFLYFKTEFTENGSIYECK</sequence>
<dbReference type="STRING" id="144512.A0A0V0SSN1"/>
<dbReference type="EMBL" id="JYDJ01002959">
    <property type="protein sequence ID" value="KRX29812.1"/>
    <property type="molecule type" value="Genomic_DNA"/>
</dbReference>
<reference evidence="1 2" key="1">
    <citation type="submission" date="2015-01" db="EMBL/GenBank/DDBJ databases">
        <title>Evolution of Trichinella species and genotypes.</title>
        <authorList>
            <person name="Korhonen P.K."/>
            <person name="Edoardo P."/>
            <person name="Giuseppe L.R."/>
            <person name="Gasser R.B."/>
        </authorList>
    </citation>
    <scope>NUCLEOTIDE SEQUENCE [LARGE SCALE GENOMIC DNA]</scope>
    <source>
        <strain evidence="1">ISS417</strain>
    </source>
</reference>
<keyword evidence="2" id="KW-1185">Reference proteome</keyword>
<evidence type="ECO:0000313" key="1">
    <source>
        <dbReference type="EMBL" id="KRX29812.1"/>
    </source>
</evidence>
<protein>
    <submittedName>
        <fullName evidence="1">Uncharacterized protein</fullName>
    </submittedName>
</protein>
<evidence type="ECO:0000313" key="2">
    <source>
        <dbReference type="Proteomes" id="UP000055048"/>
    </source>
</evidence>
<name>A0A0V0SSN1_9BILA</name>
<gene>
    <name evidence="1" type="ORF">T05_15152</name>
</gene>
<comment type="caution">
    <text evidence="1">The sequence shown here is derived from an EMBL/GenBank/DDBJ whole genome shotgun (WGS) entry which is preliminary data.</text>
</comment>
<dbReference type="AlphaFoldDB" id="A0A0V0SSN1"/>
<organism evidence="1 2">
    <name type="scientific">Trichinella murrelli</name>
    <dbReference type="NCBI Taxonomy" id="144512"/>
    <lineage>
        <taxon>Eukaryota</taxon>
        <taxon>Metazoa</taxon>
        <taxon>Ecdysozoa</taxon>
        <taxon>Nematoda</taxon>
        <taxon>Enoplea</taxon>
        <taxon>Dorylaimia</taxon>
        <taxon>Trichinellida</taxon>
        <taxon>Trichinellidae</taxon>
        <taxon>Trichinella</taxon>
    </lineage>
</organism>
<dbReference type="Proteomes" id="UP000055048">
    <property type="component" value="Unassembled WGS sequence"/>
</dbReference>
<accession>A0A0V0SSN1</accession>